<dbReference type="Pfam" id="PF02458">
    <property type="entry name" value="Transferase"/>
    <property type="match status" value="1"/>
</dbReference>
<dbReference type="InterPro" id="IPR023213">
    <property type="entry name" value="CAT-like_dom_sf"/>
</dbReference>
<organism evidence="3 4">
    <name type="scientific">Rehmannia glutinosa</name>
    <name type="common">Chinese foxglove</name>
    <dbReference type="NCBI Taxonomy" id="99300"/>
    <lineage>
        <taxon>Eukaryota</taxon>
        <taxon>Viridiplantae</taxon>
        <taxon>Streptophyta</taxon>
        <taxon>Embryophyta</taxon>
        <taxon>Tracheophyta</taxon>
        <taxon>Spermatophyta</taxon>
        <taxon>Magnoliopsida</taxon>
        <taxon>eudicotyledons</taxon>
        <taxon>Gunneridae</taxon>
        <taxon>Pentapetalae</taxon>
        <taxon>asterids</taxon>
        <taxon>lamiids</taxon>
        <taxon>Lamiales</taxon>
        <taxon>Orobanchaceae</taxon>
        <taxon>Rehmannieae</taxon>
        <taxon>Rehmannia</taxon>
    </lineage>
</organism>
<protein>
    <submittedName>
        <fullName evidence="3">Uncharacterized protein</fullName>
    </submittedName>
</protein>
<dbReference type="Gene3D" id="3.30.559.10">
    <property type="entry name" value="Chloramphenicol acetyltransferase-like domain"/>
    <property type="match status" value="2"/>
</dbReference>
<keyword evidence="2" id="KW-0012">Acyltransferase</keyword>
<evidence type="ECO:0000256" key="1">
    <source>
        <dbReference type="ARBA" id="ARBA00022679"/>
    </source>
</evidence>
<evidence type="ECO:0000313" key="4">
    <source>
        <dbReference type="Proteomes" id="UP001318860"/>
    </source>
</evidence>
<gene>
    <name evidence="3" type="ORF">DH2020_011483</name>
</gene>
<dbReference type="InterPro" id="IPR051504">
    <property type="entry name" value="Plant_metabolite_acyltrans"/>
</dbReference>
<name>A0ABR0XDS2_REHGL</name>
<dbReference type="Proteomes" id="UP001318860">
    <property type="component" value="Unassembled WGS sequence"/>
</dbReference>
<dbReference type="EMBL" id="JABTTQ020000005">
    <property type="protein sequence ID" value="KAK6157235.1"/>
    <property type="molecule type" value="Genomic_DNA"/>
</dbReference>
<proteinExistence type="predicted"/>
<accession>A0ABR0XDS2</accession>
<evidence type="ECO:0000256" key="2">
    <source>
        <dbReference type="ARBA" id="ARBA00023315"/>
    </source>
</evidence>
<keyword evidence="4" id="KW-1185">Reference proteome</keyword>
<evidence type="ECO:0000313" key="3">
    <source>
        <dbReference type="EMBL" id="KAK6157235.1"/>
    </source>
</evidence>
<comment type="caution">
    <text evidence="3">The sequence shown here is derived from an EMBL/GenBank/DDBJ whole genome shotgun (WGS) entry which is preliminary data.</text>
</comment>
<keyword evidence="1" id="KW-0808">Transferase</keyword>
<dbReference type="PANTHER" id="PTHR31625">
    <property type="match status" value="1"/>
</dbReference>
<reference evidence="3 4" key="1">
    <citation type="journal article" date="2021" name="Comput. Struct. Biotechnol. J.">
        <title>De novo genome assembly of the potent medicinal plant Rehmannia glutinosa using nanopore technology.</title>
        <authorList>
            <person name="Ma L."/>
            <person name="Dong C."/>
            <person name="Song C."/>
            <person name="Wang X."/>
            <person name="Zheng X."/>
            <person name="Niu Y."/>
            <person name="Chen S."/>
            <person name="Feng W."/>
        </authorList>
    </citation>
    <scope>NUCLEOTIDE SEQUENCE [LARGE SCALE GENOMIC DNA]</scope>
    <source>
        <strain evidence="3">DH-2019</strain>
    </source>
</reference>
<sequence length="621" mass="68918">MATLLETCGISPPPAGDAVDELTVPLTFFDIPWMHFHPIRRLLFYYYPCSKPYFMENLIPKLKKSLSLTLKHYLPLSGNLLYPLKTDDEKPVFRYVAGDSVSLKIAESTCDFDELIGNHARDADEFYDFVPELPPVKDEPEYKTVPVIALQVTLFPGRGICIGFANHHSVGDASSILGFIRAWASISKHGGDEEFLNKQGGSLLPIFDRSVIKDPLGIDSEFWKVMKQIPLKSLSFPVPTNRVRATFILHQADIKKLKDLVLAKKPGLIQVSSFVVTTSYVWSCLVKSGAAAGEEIDENVLEFFIFAVDVRARINPPVPGNYFGNCLSYGMAKIEHKELAGENGFVIAAEAIADDIKNRVNNKDEVMKGAENWMSDMSKFGGVRALGVSGSPKFDFCNADFGWGNARKLEIDADKSSMSLCKSIDSDGGLEVGLSLTKEKMEAFAVIFADGLRITGENSGVSTPTIKLVKGKKNKDKTIDAREASSGGRYEKIFRSTHSPRRRGTFLDQHSREQVLPRSHTLRLDPEPSWASFSDPSPCRRFDPPRKRAHVASSSGTFHPLRPRLNLADLPTGDGDSPLNIIVRELNATWVENLVTPVHRELTGMRTSSPYPETWPIMHLG</sequence>